<sequence length="73" mass="8468">MTSKKEKILDNIFIDHAHLFVSLETLKRLDKELKPDGNIQYEGKKDLPYDSIVYLLGQHMQYAKEESLLSLSS</sequence>
<accession>A0A6C0HNH9</accession>
<protein>
    <submittedName>
        <fullName evidence="1">Uncharacterized protein</fullName>
    </submittedName>
</protein>
<reference evidence="1" key="1">
    <citation type="journal article" date="2020" name="Nature">
        <title>Giant virus diversity and host interactions through global metagenomics.</title>
        <authorList>
            <person name="Schulz F."/>
            <person name="Roux S."/>
            <person name="Paez-Espino D."/>
            <person name="Jungbluth S."/>
            <person name="Walsh D.A."/>
            <person name="Denef V.J."/>
            <person name="McMahon K.D."/>
            <person name="Konstantinidis K.T."/>
            <person name="Eloe-Fadrosh E.A."/>
            <person name="Kyrpides N.C."/>
            <person name="Woyke T."/>
        </authorList>
    </citation>
    <scope>NUCLEOTIDE SEQUENCE</scope>
    <source>
        <strain evidence="1">GVMAG-M-3300023184-160</strain>
    </source>
</reference>
<name>A0A6C0HNH9_9ZZZZ</name>
<dbReference type="EMBL" id="MN739993">
    <property type="protein sequence ID" value="QHT81954.1"/>
    <property type="molecule type" value="Genomic_DNA"/>
</dbReference>
<organism evidence="1">
    <name type="scientific">viral metagenome</name>
    <dbReference type="NCBI Taxonomy" id="1070528"/>
    <lineage>
        <taxon>unclassified sequences</taxon>
        <taxon>metagenomes</taxon>
        <taxon>organismal metagenomes</taxon>
    </lineage>
</organism>
<proteinExistence type="predicted"/>
<evidence type="ECO:0000313" key="1">
    <source>
        <dbReference type="EMBL" id="QHT81954.1"/>
    </source>
</evidence>
<dbReference type="AlphaFoldDB" id="A0A6C0HNH9"/>